<feature type="compositionally biased region" description="Basic residues" evidence="1">
    <location>
        <begin position="963"/>
        <end position="980"/>
    </location>
</feature>
<feature type="region of interest" description="Disordered" evidence="1">
    <location>
        <begin position="805"/>
        <end position="824"/>
    </location>
</feature>
<feature type="compositionally biased region" description="Low complexity" evidence="1">
    <location>
        <begin position="183"/>
        <end position="192"/>
    </location>
</feature>
<feature type="compositionally biased region" description="Basic and acidic residues" evidence="1">
    <location>
        <begin position="937"/>
        <end position="954"/>
    </location>
</feature>
<feature type="compositionally biased region" description="Low complexity" evidence="1">
    <location>
        <begin position="442"/>
        <end position="451"/>
    </location>
</feature>
<feature type="region of interest" description="Disordered" evidence="1">
    <location>
        <begin position="360"/>
        <end position="386"/>
    </location>
</feature>
<dbReference type="EMBL" id="LSRX01000541">
    <property type="protein sequence ID" value="OLP94458.1"/>
    <property type="molecule type" value="Genomic_DNA"/>
</dbReference>
<feature type="compositionally biased region" description="Basic and acidic residues" evidence="1">
    <location>
        <begin position="360"/>
        <end position="383"/>
    </location>
</feature>
<dbReference type="AlphaFoldDB" id="A0A1Q9DGZ0"/>
<evidence type="ECO:0000313" key="3">
    <source>
        <dbReference type="Proteomes" id="UP000186817"/>
    </source>
</evidence>
<feature type="region of interest" description="Disordered" evidence="1">
    <location>
        <begin position="79"/>
        <end position="117"/>
    </location>
</feature>
<name>A0A1Q9DGZ0_SYMMI</name>
<reference evidence="2 3" key="1">
    <citation type="submission" date="2016-02" db="EMBL/GenBank/DDBJ databases">
        <title>Genome analysis of coral dinoflagellate symbionts highlights evolutionary adaptations to a symbiotic lifestyle.</title>
        <authorList>
            <person name="Aranda M."/>
            <person name="Li Y."/>
            <person name="Liew Y.J."/>
            <person name="Baumgarten S."/>
            <person name="Simakov O."/>
            <person name="Wilson M."/>
            <person name="Piel J."/>
            <person name="Ashoor H."/>
            <person name="Bougouffa S."/>
            <person name="Bajic V.B."/>
            <person name="Ryu T."/>
            <person name="Ravasi T."/>
            <person name="Bayer T."/>
            <person name="Micklem G."/>
            <person name="Kim H."/>
            <person name="Bhak J."/>
            <person name="Lajeunesse T.C."/>
            <person name="Voolstra C.R."/>
        </authorList>
    </citation>
    <scope>NUCLEOTIDE SEQUENCE [LARGE SCALE GENOMIC DNA]</scope>
    <source>
        <strain evidence="2 3">CCMP2467</strain>
    </source>
</reference>
<organism evidence="2 3">
    <name type="scientific">Symbiodinium microadriaticum</name>
    <name type="common">Dinoflagellate</name>
    <name type="synonym">Zooxanthella microadriatica</name>
    <dbReference type="NCBI Taxonomy" id="2951"/>
    <lineage>
        <taxon>Eukaryota</taxon>
        <taxon>Sar</taxon>
        <taxon>Alveolata</taxon>
        <taxon>Dinophyceae</taxon>
        <taxon>Suessiales</taxon>
        <taxon>Symbiodiniaceae</taxon>
        <taxon>Symbiodinium</taxon>
    </lineage>
</organism>
<feature type="compositionally biased region" description="Basic and acidic residues" evidence="1">
    <location>
        <begin position="419"/>
        <end position="438"/>
    </location>
</feature>
<sequence length="1211" mass="134645">MADEFPEDWDDGDALAIEEEEDVVCGEDADAEQDLSLLDVGVEDFDDGGGELEDGTSLDAAVEASDGLEDLEAAAVEGFETAEAFEDAPAEGEGEEVSTTQGDEGADESEMVPSEEDLAALEAAACESYESVAPEAPAANAAAGAVGSSQRHLSESGGAPGVRRPAPDAAEGPPAKRRRPETEAAAEPTPATQTVTVKVWAARDTMRTSARELGFRRKDSKMAAVSQLSSIVESGKHACYGIEWQLADGILVAKEVYNPSWRIEYAARAGLKRLFTTDSKSYTFQPGEGLVGQVFQQQKATFVPDLQRLTEQQVRDSMFGPSLWVYKRTTLAAEYGIHSAMFVPTKTGVIEVGAMLEAPSDAKKEREKGREKGKEKGKGKGKDEEEEELWALEELFDQAREQLQDLRTRMERAKKRRDARAQEEEQLAEARRRSREEVPGQSSFGAFSSSSRGPLEREREPKAGPRRKEEKKKEEVKKEEACGTKDASENTFQGKAGRAQNSSTESRYPSSNAETSAAAYEKKEKEEESQSQEEENKKLLATAAAKWKSGAGKPTMLPRPKLLRSPVSWAGMRFRDRVAHQDAFRDKTPKGTVGEALLVKQGEACSTCKDRRTRFRKDAGRLLKKRMKDYRAAAAIVRADRPSKDELRTPRAKRTEGKEEEKEEEEGSEERFSVEPEDREEESDFDEDPPDEGEDKEAKEKKEEKKEPRRAKSEEREETPREAREAIAITGSTSTAMQRMLAQGLAETNRVNLTVVGKKLENRFNKLKTEMLTDEETADLEKEIEAFEAEQERLLEERERLQAQRTTVVREEPKGRNDQGVHDSRYKRAVAGGTSHWKAWKEEKGRRRAQEYRKSGVGERARERIKADRRWHARHDRKLKDSDFVDNQQEDADIDTEVIDAEGNEAQAEPRREFRPLTRAERNSDRVDADDEEELYEKERERKERPKADGRYSADPDVAAEQRKKRNQKRNARRNALKRKLGSEWDPGHKKRNKRQRHQEEDEEEDADYDDHRDPRGDDPEDPDESGEGAVHQSVHSFETVVEAASLSASPGAAAVAAVEVNFDTGAAVTVLPEKYVTQPKDNGVRYKTASGEALRDQGKAEVTGILPGGRGATITGRGAGVHRVLLSGAQACKTHFAFLHGTGGLLVPKGSAFAKEADELLRKLAWKHKGVATKMQVKNGIYVFPLEDGKKGGLKGEGRGQDGLGFTGQP</sequence>
<feature type="compositionally biased region" description="Acidic residues" evidence="1">
    <location>
        <begin position="677"/>
        <end position="695"/>
    </location>
</feature>
<feature type="compositionally biased region" description="Basic and acidic residues" evidence="1">
    <location>
        <begin position="454"/>
        <end position="488"/>
    </location>
</feature>
<evidence type="ECO:0000256" key="1">
    <source>
        <dbReference type="SAM" id="MobiDB-lite"/>
    </source>
</evidence>
<feature type="region of interest" description="Disordered" evidence="1">
    <location>
        <begin position="143"/>
        <end position="194"/>
    </location>
</feature>
<feature type="compositionally biased region" description="Basic and acidic residues" evidence="1">
    <location>
        <begin position="839"/>
        <end position="870"/>
    </location>
</feature>
<comment type="caution">
    <text evidence="2">The sequence shown here is derived from an EMBL/GenBank/DDBJ whole genome shotgun (WGS) entry which is preliminary data.</text>
</comment>
<proteinExistence type="predicted"/>
<feature type="compositionally biased region" description="Acidic residues" evidence="1">
    <location>
        <begin position="888"/>
        <end position="903"/>
    </location>
</feature>
<dbReference type="OrthoDB" id="425731at2759"/>
<dbReference type="Gene3D" id="3.30.450.40">
    <property type="match status" value="1"/>
</dbReference>
<feature type="compositionally biased region" description="Acidic residues" evidence="1">
    <location>
        <begin position="104"/>
        <end position="117"/>
    </location>
</feature>
<feature type="region of interest" description="Disordered" evidence="1">
    <location>
        <begin position="413"/>
        <end position="538"/>
    </location>
</feature>
<feature type="compositionally biased region" description="Basic and acidic residues" evidence="1">
    <location>
        <begin position="520"/>
        <end position="538"/>
    </location>
</feature>
<dbReference type="InterPro" id="IPR029016">
    <property type="entry name" value="GAF-like_dom_sf"/>
</dbReference>
<feature type="region of interest" description="Disordered" evidence="1">
    <location>
        <begin position="832"/>
        <end position="1033"/>
    </location>
</feature>
<feature type="compositionally biased region" description="Basic and acidic residues" evidence="1">
    <location>
        <begin position="696"/>
        <end position="725"/>
    </location>
</feature>
<gene>
    <name evidence="2" type="ORF">AK812_SmicGene23528</name>
</gene>
<feature type="compositionally biased region" description="Acidic residues" evidence="1">
    <location>
        <begin position="83"/>
        <end position="96"/>
    </location>
</feature>
<dbReference type="Proteomes" id="UP000186817">
    <property type="component" value="Unassembled WGS sequence"/>
</dbReference>
<protein>
    <submittedName>
        <fullName evidence="2">Uncharacterized protein</fullName>
    </submittedName>
</protein>
<feature type="compositionally biased region" description="Basic and acidic residues" evidence="1">
    <location>
        <begin position="908"/>
        <end position="927"/>
    </location>
</feature>
<evidence type="ECO:0000313" key="2">
    <source>
        <dbReference type="EMBL" id="OLP94458.1"/>
    </source>
</evidence>
<feature type="compositionally biased region" description="Polar residues" evidence="1">
    <location>
        <begin position="489"/>
        <end position="515"/>
    </location>
</feature>
<keyword evidence="3" id="KW-1185">Reference proteome</keyword>
<feature type="region of interest" description="Disordered" evidence="1">
    <location>
        <begin position="634"/>
        <end position="735"/>
    </location>
</feature>
<feature type="compositionally biased region" description="Basic and acidic residues" evidence="1">
    <location>
        <begin position="638"/>
        <end position="660"/>
    </location>
</feature>
<accession>A0A1Q9DGZ0</accession>